<dbReference type="KEGG" id="mae:Maeo_0209"/>
<dbReference type="GeneID" id="5326449"/>
<keyword evidence="2" id="KW-1185">Reference proteome</keyword>
<sequence>MKKIYSKTGGLTDLKNTISFLQNFTGYIEIENNILFYNDSDLIFSTNNGKKSDLRTILKKLPVVFTIQVYECHSKDSLNMIIENKLDDRKNETLKNGKISESTKIKSDNKKEGIILNQYNDLYNFVGTGLYEINLISKKYKLDAGTLIFNNSEELYALYATKNKTIEGRRALGKIKTLFAVSELTGFIKKISIDTYNNYLEKYPKAILKTYISFDNLINSIKEKNKFKIIKNDSLMNILTECPSLIEVNEGIYIVSKHNSPIYAFYKNYEGDKAYRYIKNQCIFENIEFKIYNMNNDEFKKFKEFKGNKLKK</sequence>
<name>A6UTH9_META3</name>
<organism evidence="1 2">
    <name type="scientific">Methanococcus aeolicus (strain ATCC BAA-1280 / DSM 17508 / OCM 812 / Nankai-3)</name>
    <dbReference type="NCBI Taxonomy" id="419665"/>
    <lineage>
        <taxon>Archaea</taxon>
        <taxon>Methanobacteriati</taxon>
        <taxon>Methanobacteriota</taxon>
        <taxon>Methanomada group</taxon>
        <taxon>Methanococci</taxon>
        <taxon>Methanococcales</taxon>
        <taxon>Methanococcaceae</taxon>
        <taxon>Methanococcus</taxon>
    </lineage>
</organism>
<evidence type="ECO:0000313" key="2">
    <source>
        <dbReference type="Proteomes" id="UP000001106"/>
    </source>
</evidence>
<dbReference type="RefSeq" id="WP_011972933.1">
    <property type="nucleotide sequence ID" value="NC_009635.1"/>
</dbReference>
<proteinExistence type="predicted"/>
<dbReference type="EMBL" id="CP000743">
    <property type="protein sequence ID" value="ABR55801.1"/>
    <property type="molecule type" value="Genomic_DNA"/>
</dbReference>
<protein>
    <submittedName>
        <fullName evidence="1">Uncharacterized protein</fullName>
    </submittedName>
</protein>
<dbReference type="AlphaFoldDB" id="A6UTH9"/>
<gene>
    <name evidence="1" type="ordered locus">Maeo_0209</name>
</gene>
<dbReference type="eggNOG" id="arCOG05023">
    <property type="taxonomic scope" value="Archaea"/>
</dbReference>
<dbReference type="HOGENOM" id="CLU_878828_0_0_2"/>
<reference evidence="1" key="1">
    <citation type="submission" date="2007-06" db="EMBL/GenBank/DDBJ databases">
        <title>Complete sequence of Methanococcus aeolicus Nankai-3.</title>
        <authorList>
            <consortium name="US DOE Joint Genome Institute"/>
            <person name="Copeland A."/>
            <person name="Lucas S."/>
            <person name="Lapidus A."/>
            <person name="Barry K."/>
            <person name="Glavina del Rio T."/>
            <person name="Dalin E."/>
            <person name="Tice H."/>
            <person name="Pitluck S."/>
            <person name="Chain P."/>
            <person name="Malfatti S."/>
            <person name="Shin M."/>
            <person name="Vergez L."/>
            <person name="Schmutz J."/>
            <person name="Larimer F."/>
            <person name="Land M."/>
            <person name="Hauser L."/>
            <person name="Kyrpides N."/>
            <person name="Lykidis A."/>
            <person name="Sieprawska-Lupa M."/>
            <person name="Whitman W.B."/>
            <person name="Richardson P."/>
        </authorList>
    </citation>
    <scope>NUCLEOTIDE SEQUENCE [LARGE SCALE GENOMIC DNA]</scope>
    <source>
        <strain evidence="1">Nankai-3</strain>
    </source>
</reference>
<evidence type="ECO:0000313" key="1">
    <source>
        <dbReference type="EMBL" id="ABR55801.1"/>
    </source>
</evidence>
<dbReference type="Proteomes" id="UP000001106">
    <property type="component" value="Chromosome"/>
</dbReference>
<accession>A6UTH9</accession>
<dbReference type="OrthoDB" id="64846at2157"/>